<comment type="caution">
    <text evidence="3">The sequence shown here is derived from an EMBL/GenBank/DDBJ whole genome shotgun (WGS) entry which is preliminary data.</text>
</comment>
<sequence>METTHAPFSITLTELEYWEKRNRGNNYFELVYIVDGEGAQCVNYSRSAYRKDSIFLLPASDCHTYEIEKKTTFLFIRFTANYFAGEQDTAIDLGKWFCRLNFILGNYNRLPGDLITNPDDKAHIIRLLDFLRFEQQRRDAHTHRIIQSTMVIILELIVRNVAAAMPNRQLYEGNRFAEMLLHINYHLLDEEQISPQYLCRQFNIAPTYFSEYFKRNAQETYQEFVLRSKLKLAEAKALYTDIPFKEIAYDLGFTDSSHLNKMMKRFYRKGMREIRKAATAA</sequence>
<dbReference type="Pfam" id="PF12833">
    <property type="entry name" value="HTH_18"/>
    <property type="match status" value="1"/>
</dbReference>
<organism evidence="3 4">
    <name type="scientific">Chitinophaga nivalis</name>
    <dbReference type="NCBI Taxonomy" id="2991709"/>
    <lineage>
        <taxon>Bacteria</taxon>
        <taxon>Pseudomonadati</taxon>
        <taxon>Bacteroidota</taxon>
        <taxon>Chitinophagia</taxon>
        <taxon>Chitinophagales</taxon>
        <taxon>Chitinophagaceae</taxon>
        <taxon>Chitinophaga</taxon>
    </lineage>
</organism>
<dbReference type="SUPFAM" id="SSF51215">
    <property type="entry name" value="Regulatory protein AraC"/>
    <property type="match status" value="1"/>
</dbReference>
<keyword evidence="4" id="KW-1185">Reference proteome</keyword>
<feature type="domain" description="HTH araC/xylS-type" evidence="2">
    <location>
        <begin position="177"/>
        <end position="277"/>
    </location>
</feature>
<accession>A0ABT3ITL5</accession>
<protein>
    <submittedName>
        <fullName evidence="3">Helix-turn-helix transcriptional regulator</fullName>
    </submittedName>
</protein>
<dbReference type="Proteomes" id="UP001207742">
    <property type="component" value="Unassembled WGS sequence"/>
</dbReference>
<evidence type="ECO:0000313" key="4">
    <source>
        <dbReference type="Proteomes" id="UP001207742"/>
    </source>
</evidence>
<name>A0ABT3ITL5_9BACT</name>
<dbReference type="InterPro" id="IPR037923">
    <property type="entry name" value="HTH-like"/>
</dbReference>
<evidence type="ECO:0000313" key="3">
    <source>
        <dbReference type="EMBL" id="MCW3487339.1"/>
    </source>
</evidence>
<evidence type="ECO:0000259" key="2">
    <source>
        <dbReference type="PROSITE" id="PS01124"/>
    </source>
</evidence>
<dbReference type="Gene3D" id="1.10.10.60">
    <property type="entry name" value="Homeodomain-like"/>
    <property type="match status" value="1"/>
</dbReference>
<evidence type="ECO:0000256" key="1">
    <source>
        <dbReference type="ARBA" id="ARBA00023125"/>
    </source>
</evidence>
<dbReference type="PANTHER" id="PTHR43280:SF28">
    <property type="entry name" value="HTH-TYPE TRANSCRIPTIONAL ACTIVATOR RHAS"/>
    <property type="match status" value="1"/>
</dbReference>
<dbReference type="SMART" id="SM00342">
    <property type="entry name" value="HTH_ARAC"/>
    <property type="match status" value="1"/>
</dbReference>
<gene>
    <name evidence="3" type="ORF">OL497_25810</name>
</gene>
<keyword evidence="1" id="KW-0238">DNA-binding</keyword>
<dbReference type="EMBL" id="JAPDNS010000002">
    <property type="protein sequence ID" value="MCW3487339.1"/>
    <property type="molecule type" value="Genomic_DNA"/>
</dbReference>
<dbReference type="PANTHER" id="PTHR43280">
    <property type="entry name" value="ARAC-FAMILY TRANSCRIPTIONAL REGULATOR"/>
    <property type="match status" value="1"/>
</dbReference>
<dbReference type="PROSITE" id="PS01124">
    <property type="entry name" value="HTH_ARAC_FAMILY_2"/>
    <property type="match status" value="1"/>
</dbReference>
<reference evidence="3 4" key="1">
    <citation type="submission" date="2022-10" db="EMBL/GenBank/DDBJ databases">
        <title>Chitinophaga nivalis PC15 sp. nov., isolated from Pyeongchang county, South Korea.</title>
        <authorList>
            <person name="Trinh H.N."/>
        </authorList>
    </citation>
    <scope>NUCLEOTIDE SEQUENCE [LARGE SCALE GENOMIC DNA]</scope>
    <source>
        <strain evidence="3 4">PC14</strain>
    </source>
</reference>
<dbReference type="InterPro" id="IPR018060">
    <property type="entry name" value="HTH_AraC"/>
</dbReference>
<proteinExistence type="predicted"/>
<dbReference type="RefSeq" id="WP_264734150.1">
    <property type="nucleotide sequence ID" value="NZ_JAPDNR010000001.1"/>
</dbReference>